<dbReference type="RefSeq" id="WP_311158431.1">
    <property type="nucleotide sequence ID" value="NZ_JAVQLW010000001.1"/>
</dbReference>
<keyword evidence="2" id="KW-1185">Reference proteome</keyword>
<evidence type="ECO:0000313" key="1">
    <source>
        <dbReference type="EMBL" id="MDS9466239.1"/>
    </source>
</evidence>
<reference evidence="2" key="1">
    <citation type="submission" date="2023-07" db="EMBL/GenBank/DDBJ databases">
        <title>Paracoccus sp. MBLB3053 whole genome sequence.</title>
        <authorList>
            <person name="Hwang C.Y."/>
            <person name="Cho E.-S."/>
            <person name="Seo M.-J."/>
        </authorList>
    </citation>
    <scope>NUCLEOTIDE SEQUENCE [LARGE SCALE GENOMIC DNA]</scope>
    <source>
        <strain evidence="2">MBLB3053</strain>
    </source>
</reference>
<gene>
    <name evidence="1" type="ORF">RGQ15_01455</name>
</gene>
<sequence length="118" mass="12330">MRPQPDERIARALRLWLGTLAVLLMAALPGPVAPERSGLPSHFSLARIEPALVTQQAGAVVLRHEAVQLRPLPAATKPPCIVPVAPSAPATLLLAGVELVLPASRSPPTARARAPPLS</sequence>
<name>A0ABU2HNN1_9RHOB</name>
<proteinExistence type="predicted"/>
<protein>
    <recommendedName>
        <fullName evidence="3">DUF2946 domain-containing protein</fullName>
    </recommendedName>
</protein>
<dbReference type="Proteomes" id="UP001269144">
    <property type="component" value="Unassembled WGS sequence"/>
</dbReference>
<organism evidence="1 2">
    <name type="scientific">Paracoccus aurantius</name>
    <dbReference type="NCBI Taxonomy" id="3073814"/>
    <lineage>
        <taxon>Bacteria</taxon>
        <taxon>Pseudomonadati</taxon>
        <taxon>Pseudomonadota</taxon>
        <taxon>Alphaproteobacteria</taxon>
        <taxon>Rhodobacterales</taxon>
        <taxon>Paracoccaceae</taxon>
        <taxon>Paracoccus</taxon>
    </lineage>
</organism>
<evidence type="ECO:0008006" key="3">
    <source>
        <dbReference type="Google" id="ProtNLM"/>
    </source>
</evidence>
<comment type="caution">
    <text evidence="1">The sequence shown here is derived from an EMBL/GenBank/DDBJ whole genome shotgun (WGS) entry which is preliminary data.</text>
</comment>
<accession>A0ABU2HNN1</accession>
<evidence type="ECO:0000313" key="2">
    <source>
        <dbReference type="Proteomes" id="UP001269144"/>
    </source>
</evidence>
<dbReference type="EMBL" id="JAVQLW010000001">
    <property type="protein sequence ID" value="MDS9466239.1"/>
    <property type="molecule type" value="Genomic_DNA"/>
</dbReference>